<gene>
    <name evidence="2" type="ORF">ABIE21_001732</name>
</gene>
<dbReference type="RefSeq" id="WP_354024427.1">
    <property type="nucleotide sequence ID" value="NZ_JBEPSJ010000002.1"/>
</dbReference>
<dbReference type="Proteomes" id="UP001549257">
    <property type="component" value="Unassembled WGS sequence"/>
</dbReference>
<proteinExistence type="predicted"/>
<keyword evidence="1" id="KW-0812">Transmembrane</keyword>
<comment type="caution">
    <text evidence="2">The sequence shown here is derived from an EMBL/GenBank/DDBJ whole genome shotgun (WGS) entry which is preliminary data.</text>
</comment>
<evidence type="ECO:0000313" key="2">
    <source>
        <dbReference type="EMBL" id="MET4582222.1"/>
    </source>
</evidence>
<protein>
    <submittedName>
        <fullName evidence="2">Uncharacterized protein</fullName>
    </submittedName>
</protein>
<organism evidence="2 3">
    <name type="scientific">Conyzicola nivalis</name>
    <dbReference type="NCBI Taxonomy" id="1477021"/>
    <lineage>
        <taxon>Bacteria</taxon>
        <taxon>Bacillati</taxon>
        <taxon>Actinomycetota</taxon>
        <taxon>Actinomycetes</taxon>
        <taxon>Micrococcales</taxon>
        <taxon>Microbacteriaceae</taxon>
        <taxon>Conyzicola</taxon>
    </lineage>
</organism>
<keyword evidence="1" id="KW-1133">Transmembrane helix</keyword>
<name>A0ABV2QNX2_9MICO</name>
<dbReference type="EMBL" id="JBEPSJ010000002">
    <property type="protein sequence ID" value="MET4582222.1"/>
    <property type="molecule type" value="Genomic_DNA"/>
</dbReference>
<feature type="transmembrane region" description="Helical" evidence="1">
    <location>
        <begin position="53"/>
        <end position="76"/>
    </location>
</feature>
<feature type="transmembrane region" description="Helical" evidence="1">
    <location>
        <begin position="88"/>
        <end position="113"/>
    </location>
</feature>
<reference evidence="2 3" key="1">
    <citation type="submission" date="2024-06" db="EMBL/GenBank/DDBJ databases">
        <title>Sorghum-associated microbial communities from plants grown in Nebraska, USA.</title>
        <authorList>
            <person name="Schachtman D."/>
        </authorList>
    </citation>
    <scope>NUCLEOTIDE SEQUENCE [LARGE SCALE GENOMIC DNA]</scope>
    <source>
        <strain evidence="2 3">2857</strain>
    </source>
</reference>
<keyword evidence="3" id="KW-1185">Reference proteome</keyword>
<evidence type="ECO:0000313" key="3">
    <source>
        <dbReference type="Proteomes" id="UP001549257"/>
    </source>
</evidence>
<sequence>MELGDTQQAQRERGAFDFALAPAPIDRAEAARRALDFSDRPPRVRPKTSVLEWIGLVLAVLAPPLGLIVTIVARIITRYRHHWTTTVAKAATVISIVLTLVLAAGAVVFSVLAEERAAEDRVFASAQPLCDALATTPGILDTPAYGWPTEVAPLPQTLDAMRAYQARWAELVALAPEAAKANLSAIAEQAGILVTAVETTQAIDRQGNLSTMSTVTAASGLPAWVTTYCG</sequence>
<evidence type="ECO:0000256" key="1">
    <source>
        <dbReference type="SAM" id="Phobius"/>
    </source>
</evidence>
<keyword evidence="1" id="KW-0472">Membrane</keyword>
<accession>A0ABV2QNX2</accession>